<comment type="caution">
    <text evidence="1">The sequence shown here is derived from an EMBL/GenBank/DDBJ whole genome shotgun (WGS) entry which is preliminary data.</text>
</comment>
<gene>
    <name evidence="1" type="ORF">LEP1GSC060_0142</name>
</gene>
<evidence type="ECO:0000313" key="2">
    <source>
        <dbReference type="Proteomes" id="UP000012313"/>
    </source>
</evidence>
<protein>
    <submittedName>
        <fullName evidence="1">Uncharacterized protein</fullName>
    </submittedName>
</protein>
<dbReference type="Proteomes" id="UP000012313">
    <property type="component" value="Unassembled WGS sequence"/>
</dbReference>
<accession>N1WJP9</accession>
<dbReference type="EMBL" id="AOHC02000036">
    <property type="protein sequence ID" value="EMY77577.1"/>
    <property type="molecule type" value="Genomic_DNA"/>
</dbReference>
<organism evidence="1 2">
    <name type="scientific">Leptospira weilii serovar Ranarum str. ICFT</name>
    <dbReference type="NCBI Taxonomy" id="1218598"/>
    <lineage>
        <taxon>Bacteria</taxon>
        <taxon>Pseudomonadati</taxon>
        <taxon>Spirochaetota</taxon>
        <taxon>Spirochaetia</taxon>
        <taxon>Leptospirales</taxon>
        <taxon>Leptospiraceae</taxon>
        <taxon>Leptospira</taxon>
    </lineage>
</organism>
<dbReference type="RefSeq" id="WP_003003884.1">
    <property type="nucleotide sequence ID" value="NZ_AOHC02000036.1"/>
</dbReference>
<reference evidence="1" key="1">
    <citation type="submission" date="2013-03" db="EMBL/GenBank/DDBJ databases">
        <authorList>
            <person name="Harkins D.M."/>
            <person name="Durkin A.S."/>
            <person name="Brinkac L.M."/>
            <person name="Haft D.H."/>
            <person name="Selengut J.D."/>
            <person name="Sanka R."/>
            <person name="DePew J."/>
            <person name="Purushe J."/>
            <person name="Hartskeerl R.A."/>
            <person name="Ahmed A."/>
            <person name="van der Linden H."/>
            <person name="Goris M.G.A."/>
            <person name="Vinetz J.M."/>
            <person name="Sutton G.G."/>
            <person name="Nierman W.C."/>
            <person name="Fouts D.E."/>
        </authorList>
    </citation>
    <scope>NUCLEOTIDE SEQUENCE [LARGE SCALE GENOMIC DNA]</scope>
    <source>
        <strain evidence="1">ICFT</strain>
    </source>
</reference>
<evidence type="ECO:0000313" key="1">
    <source>
        <dbReference type="EMBL" id="EMY77577.1"/>
    </source>
</evidence>
<sequence length="91" mass="11313">MESIFKFYEIFYPDKFKIIPRIHEIQNIQKFLEYPNLKERNLKKSNFRKHPLIGKVNRIQFDTKRKSEQENIFIYWNIDPIGSFRLRCKFV</sequence>
<keyword evidence="2" id="KW-1185">Reference proteome</keyword>
<proteinExistence type="predicted"/>
<dbReference type="STRING" id="1218598.LEP1GSC060_0142"/>
<name>N1WJP9_9LEPT</name>
<dbReference type="AlphaFoldDB" id="N1WJP9"/>